<dbReference type="PROSITE" id="PS50297">
    <property type="entry name" value="ANK_REP_REGION"/>
    <property type="match status" value="1"/>
</dbReference>
<keyword evidence="5" id="KW-1185">Reference proteome</keyword>
<evidence type="ECO:0000313" key="5">
    <source>
        <dbReference type="Proteomes" id="UP000784294"/>
    </source>
</evidence>
<evidence type="ECO:0000256" key="2">
    <source>
        <dbReference type="ARBA" id="ARBA00023043"/>
    </source>
</evidence>
<dbReference type="SUPFAM" id="SSF48403">
    <property type="entry name" value="Ankyrin repeat"/>
    <property type="match status" value="1"/>
</dbReference>
<keyword evidence="2 3" id="KW-0040">ANK repeat</keyword>
<dbReference type="OrthoDB" id="5946465at2759"/>
<dbReference type="Proteomes" id="UP000784294">
    <property type="component" value="Unassembled WGS sequence"/>
</dbReference>
<dbReference type="InterPro" id="IPR002110">
    <property type="entry name" value="Ankyrin_rpt"/>
</dbReference>
<feature type="repeat" description="ANK" evidence="3">
    <location>
        <begin position="34"/>
        <end position="66"/>
    </location>
</feature>
<name>A0A3S5CVV6_9PLAT</name>
<dbReference type="InterPro" id="IPR036770">
    <property type="entry name" value="Ankyrin_rpt-contain_sf"/>
</dbReference>
<proteinExistence type="predicted"/>
<organism evidence="4 5">
    <name type="scientific">Protopolystoma xenopodis</name>
    <dbReference type="NCBI Taxonomy" id="117903"/>
    <lineage>
        <taxon>Eukaryota</taxon>
        <taxon>Metazoa</taxon>
        <taxon>Spiralia</taxon>
        <taxon>Lophotrochozoa</taxon>
        <taxon>Platyhelminthes</taxon>
        <taxon>Monogenea</taxon>
        <taxon>Polyopisthocotylea</taxon>
        <taxon>Polystomatidea</taxon>
        <taxon>Polystomatidae</taxon>
        <taxon>Protopolystoma</taxon>
    </lineage>
</organism>
<dbReference type="Gene3D" id="1.25.40.20">
    <property type="entry name" value="Ankyrin repeat-containing domain"/>
    <property type="match status" value="1"/>
</dbReference>
<evidence type="ECO:0000313" key="4">
    <source>
        <dbReference type="EMBL" id="VEL44029.1"/>
    </source>
</evidence>
<dbReference type="SMART" id="SM00248">
    <property type="entry name" value="ANK"/>
    <property type="match status" value="2"/>
</dbReference>
<dbReference type="PANTHER" id="PTHR24171:SF9">
    <property type="entry name" value="ANKYRIN REPEAT DOMAIN-CONTAINING PROTEIN 39"/>
    <property type="match status" value="1"/>
</dbReference>
<gene>
    <name evidence="4" type="ORF">PXEA_LOCUS37469</name>
</gene>
<dbReference type="EMBL" id="CAAALY010288346">
    <property type="protein sequence ID" value="VEL44029.1"/>
    <property type="molecule type" value="Genomic_DNA"/>
</dbReference>
<dbReference type="PROSITE" id="PS50088">
    <property type="entry name" value="ANK_REPEAT"/>
    <property type="match status" value="1"/>
</dbReference>
<evidence type="ECO:0000256" key="3">
    <source>
        <dbReference type="PROSITE-ProRule" id="PRU00023"/>
    </source>
</evidence>
<dbReference type="PANTHER" id="PTHR24171">
    <property type="entry name" value="ANKYRIN REPEAT DOMAIN-CONTAINING PROTEIN 39-RELATED"/>
    <property type="match status" value="1"/>
</dbReference>
<accession>A0A3S5CVV6</accession>
<dbReference type="Pfam" id="PF12796">
    <property type="entry name" value="Ank_2"/>
    <property type="match status" value="1"/>
</dbReference>
<sequence length="131" mass="14743">MSRDQLQWALVTGDCQEFEKNLEQLPDVNCTLANGRAPLHFAADFGQKDIIQFLLDKGANIDLMDGFGVTPLLAAIYEGHLDCVELLLRHVGFRHLCFLFKKAKIGTAPNGATYEECTESEAIKKLLRRYQ</sequence>
<dbReference type="AlphaFoldDB" id="A0A3S5CVV6"/>
<evidence type="ECO:0000256" key="1">
    <source>
        <dbReference type="ARBA" id="ARBA00022737"/>
    </source>
</evidence>
<reference evidence="4" key="1">
    <citation type="submission" date="2018-11" db="EMBL/GenBank/DDBJ databases">
        <authorList>
            <consortium name="Pathogen Informatics"/>
        </authorList>
    </citation>
    <scope>NUCLEOTIDE SEQUENCE</scope>
</reference>
<keyword evidence="1" id="KW-0677">Repeat</keyword>
<protein>
    <submittedName>
        <fullName evidence="4">Uncharacterized protein</fullName>
    </submittedName>
</protein>
<comment type="caution">
    <text evidence="4">The sequence shown here is derived from an EMBL/GenBank/DDBJ whole genome shotgun (WGS) entry which is preliminary data.</text>
</comment>